<gene>
    <name evidence="2" type="ORF">Pgy4_01345</name>
</gene>
<organism evidence="2 3">
    <name type="scientific">Pseudomonas savastanoi pv. glycinea str. race 4</name>
    <dbReference type="NCBI Taxonomy" id="875330"/>
    <lineage>
        <taxon>Bacteria</taxon>
        <taxon>Pseudomonadati</taxon>
        <taxon>Pseudomonadota</taxon>
        <taxon>Gammaproteobacteria</taxon>
        <taxon>Pseudomonadales</taxon>
        <taxon>Pseudomonadaceae</taxon>
        <taxon>Pseudomonas</taxon>
    </lineage>
</organism>
<proteinExistence type="predicted"/>
<evidence type="ECO:0000313" key="2">
    <source>
        <dbReference type="EMBL" id="EGH06322.1"/>
    </source>
</evidence>
<comment type="caution">
    <text evidence="2">The sequence shown here is derived from an EMBL/GenBank/DDBJ whole genome shotgun (WGS) entry which is preliminary data.</text>
</comment>
<feature type="region of interest" description="Disordered" evidence="1">
    <location>
        <begin position="1"/>
        <end position="44"/>
    </location>
</feature>
<sequence length="97" mass="10462">MPWRAADRPVTQHQTAQVDREKAAAVNRVGQGKDRKPPGNHQNRVQAGRQIDAVDQLQQDPAAAQADETADAELLNQMPQQPPVQAGLTAGQHADQG</sequence>
<evidence type="ECO:0000313" key="3">
    <source>
        <dbReference type="Proteomes" id="UP000005466"/>
    </source>
</evidence>
<dbReference type="Proteomes" id="UP000005466">
    <property type="component" value="Unassembled WGS sequence"/>
</dbReference>
<dbReference type="EMBL" id="ADWY01000062">
    <property type="protein sequence ID" value="EGH06322.1"/>
    <property type="molecule type" value="Genomic_DNA"/>
</dbReference>
<evidence type="ECO:0000256" key="1">
    <source>
        <dbReference type="SAM" id="MobiDB-lite"/>
    </source>
</evidence>
<accession>F3BYS2</accession>
<name>F3BYS2_PSESG</name>
<dbReference type="HOGENOM" id="CLU_2351670_0_0_6"/>
<protein>
    <submittedName>
        <fullName evidence="2">Uncharacterized protein</fullName>
    </submittedName>
</protein>
<reference evidence="2 3" key="1">
    <citation type="journal article" date="2011" name="PLoS Pathog.">
        <title>Dynamic evolution of pathogenicity revealed by sequencing and comparative genomics of 19 Pseudomonas syringae isolates.</title>
        <authorList>
            <person name="Baltrus D.A."/>
            <person name="Nishimura M.T."/>
            <person name="Romanchuk A."/>
            <person name="Chang J.H."/>
            <person name="Mukhtar M.S."/>
            <person name="Cherkis K."/>
            <person name="Roach J."/>
            <person name="Grant S.R."/>
            <person name="Jones C.D."/>
            <person name="Dangl J.L."/>
        </authorList>
    </citation>
    <scope>NUCLEOTIDE SEQUENCE [LARGE SCALE GENOMIC DNA]</scope>
    <source>
        <strain evidence="3">race 4</strain>
    </source>
</reference>
<feature type="non-terminal residue" evidence="2">
    <location>
        <position position="97"/>
    </location>
</feature>
<dbReference type="AlphaFoldDB" id="F3BYS2"/>
<feature type="region of interest" description="Disordered" evidence="1">
    <location>
        <begin position="75"/>
        <end position="97"/>
    </location>
</feature>